<dbReference type="InterPro" id="IPR014762">
    <property type="entry name" value="DNA_mismatch_repair_CS"/>
</dbReference>
<gene>
    <name evidence="4 7" type="primary">mutL</name>
    <name evidence="7" type="ORF">EGH25_02900</name>
</gene>
<dbReference type="GO" id="GO:0005524">
    <property type="term" value="F:ATP binding"/>
    <property type="evidence" value="ECO:0007669"/>
    <property type="project" value="InterPro"/>
</dbReference>
<dbReference type="InterPro" id="IPR020667">
    <property type="entry name" value="DNA_mismatch_repair_MutL"/>
</dbReference>
<dbReference type="InterPro" id="IPR002099">
    <property type="entry name" value="MutL/Mlh/PMS"/>
</dbReference>
<dbReference type="Pfam" id="PF01119">
    <property type="entry name" value="DNA_mis_repair"/>
    <property type="match status" value="1"/>
</dbReference>
<dbReference type="PANTHER" id="PTHR10073">
    <property type="entry name" value="DNA MISMATCH REPAIR PROTEIN MLH, PMS, MUTL"/>
    <property type="match status" value="1"/>
</dbReference>
<evidence type="ECO:0000256" key="3">
    <source>
        <dbReference type="ARBA" id="ARBA00023204"/>
    </source>
</evidence>
<dbReference type="RefSeq" id="WP_266086063.1">
    <property type="nucleotide sequence ID" value="NZ_RKLV01000002.1"/>
</dbReference>
<dbReference type="InterPro" id="IPR020568">
    <property type="entry name" value="Ribosomal_Su5_D2-typ_SF"/>
</dbReference>
<feature type="domain" description="MutL C-terminal dimerisation" evidence="5">
    <location>
        <begin position="356"/>
        <end position="494"/>
    </location>
</feature>
<dbReference type="Gene3D" id="3.30.230.10">
    <property type="match status" value="1"/>
</dbReference>
<evidence type="ECO:0000256" key="2">
    <source>
        <dbReference type="ARBA" id="ARBA00022763"/>
    </source>
</evidence>
<evidence type="ECO:0000313" key="7">
    <source>
        <dbReference type="EMBL" id="MCX2818300.1"/>
    </source>
</evidence>
<comment type="function">
    <text evidence="4">This protein is involved in the repair of mismatches in DNA. It is required for dam-dependent methyl-directed DNA mismatch repair. May act as a 'molecular matchmaker', a protein that promotes the formation of a stable complex between two or more DNA-binding proteins in an ATP-dependent manner without itself being part of a final effector complex.</text>
</comment>
<keyword evidence="7" id="KW-0378">Hydrolase</keyword>
<comment type="similarity">
    <text evidence="1 4">Belongs to the DNA mismatch repair MutL/HexB family.</text>
</comment>
<protein>
    <recommendedName>
        <fullName evidence="4">DNA mismatch repair protein MutL</fullName>
    </recommendedName>
</protein>
<dbReference type="SMART" id="SM01340">
    <property type="entry name" value="DNA_mis_repair"/>
    <property type="match status" value="1"/>
</dbReference>
<dbReference type="EMBL" id="RKLV01000002">
    <property type="protein sequence ID" value="MCX2818300.1"/>
    <property type="molecule type" value="Genomic_DNA"/>
</dbReference>
<dbReference type="GO" id="GO:0030983">
    <property type="term" value="F:mismatched DNA binding"/>
    <property type="evidence" value="ECO:0007669"/>
    <property type="project" value="InterPro"/>
</dbReference>
<sequence length="541" mass="58501">MIRKLDDETVELIAAGEVVENPASVVKELVENSLDAGAGSVDVEVENGGIDLVRVADDGRGMNADDAVCAFERHATSKISDADDVSKVDSLGFRGEALPSIGRVARVEMVTKDDGVGATRVVTGAGIDGERVEETGRGRGTTVEVTRLFESTPARRETLSSPGREFRRVSRLMTRYGLARPDVAFTVEHGDTEVLSTPGSGDPVDALYAVYGRDVASRATRFSHEDGRISVEGALVQPSVTRSATHHVYTAVNGRAVDDETVRGATVDGYGTLLPEDRYPVAVVSVDVPPERVDVNVHPAKKKVRFVDEDAVRRVVLSGVRDAVTNEDLTRRGEMELDAPVDVDTSEDSAFADAEVIGQFRDLYLLCESDDDLLVVDQHAAHERVNYEELRDEFNGSVPSAELDEAVTVDLSPDEVAVVEERRDALSANGFRIEGFGGGLYRVRGVPAPMGRVGDTQLVHDVLDRFVAGEEVDLRDEVLKDVACHPSLKAGDELGRDEATDLVRALGECEQPFSCPHGRPTVLSVNERRIAEGFERGGVRL</sequence>
<dbReference type="GO" id="GO:0004519">
    <property type="term" value="F:endonuclease activity"/>
    <property type="evidence" value="ECO:0007669"/>
    <property type="project" value="UniProtKB-KW"/>
</dbReference>
<dbReference type="PANTHER" id="PTHR10073:SF12">
    <property type="entry name" value="DNA MISMATCH REPAIR PROTEIN MLH1"/>
    <property type="match status" value="1"/>
</dbReference>
<evidence type="ECO:0000313" key="8">
    <source>
        <dbReference type="Proteomes" id="UP001149411"/>
    </source>
</evidence>
<name>A0A9Q4GH06_9EURY</name>
<dbReference type="Gene3D" id="3.30.1540.20">
    <property type="entry name" value="MutL, C-terminal domain, dimerisation subdomain"/>
    <property type="match status" value="1"/>
</dbReference>
<keyword evidence="8" id="KW-1185">Reference proteome</keyword>
<dbReference type="SUPFAM" id="SSF118116">
    <property type="entry name" value="DNA mismatch repair protein MutL"/>
    <property type="match status" value="1"/>
</dbReference>
<proteinExistence type="inferred from homology"/>
<reference evidence="7" key="1">
    <citation type="submission" date="2022-09" db="EMBL/GenBank/DDBJ databases">
        <title>Haloadaptaus new haloarchaeum isolated from saline soil.</title>
        <authorList>
            <person name="Duran-Viseras A."/>
            <person name="Sanchez-Porro C."/>
            <person name="Ventosa A."/>
        </authorList>
    </citation>
    <scope>NUCLEOTIDE SEQUENCE</scope>
    <source>
        <strain evidence="7">F3-133</strain>
    </source>
</reference>
<dbReference type="InterPro" id="IPR036890">
    <property type="entry name" value="HATPase_C_sf"/>
</dbReference>
<dbReference type="FunFam" id="3.30.565.10:FF:000003">
    <property type="entry name" value="DNA mismatch repair endonuclease MutL"/>
    <property type="match status" value="1"/>
</dbReference>
<dbReference type="InterPro" id="IPR013507">
    <property type="entry name" value="DNA_mismatch_S5_2-like"/>
</dbReference>
<dbReference type="Pfam" id="PF13589">
    <property type="entry name" value="HATPase_c_3"/>
    <property type="match status" value="1"/>
</dbReference>
<dbReference type="GO" id="GO:0032300">
    <property type="term" value="C:mismatch repair complex"/>
    <property type="evidence" value="ECO:0007669"/>
    <property type="project" value="InterPro"/>
</dbReference>
<dbReference type="Gene3D" id="3.30.565.10">
    <property type="entry name" value="Histidine kinase-like ATPase, C-terminal domain"/>
    <property type="match status" value="1"/>
</dbReference>
<keyword evidence="7" id="KW-0540">Nuclease</keyword>
<dbReference type="SUPFAM" id="SSF55874">
    <property type="entry name" value="ATPase domain of HSP90 chaperone/DNA topoisomerase II/histidine kinase"/>
    <property type="match status" value="1"/>
</dbReference>
<evidence type="ECO:0000259" key="6">
    <source>
        <dbReference type="SMART" id="SM01340"/>
    </source>
</evidence>
<dbReference type="GO" id="GO:0006298">
    <property type="term" value="P:mismatch repair"/>
    <property type="evidence" value="ECO:0007669"/>
    <property type="project" value="UniProtKB-UniRule"/>
</dbReference>
<dbReference type="HAMAP" id="MF_00149">
    <property type="entry name" value="DNA_mis_repair"/>
    <property type="match status" value="1"/>
</dbReference>
<dbReference type="NCBIfam" id="TIGR00585">
    <property type="entry name" value="mutl"/>
    <property type="match status" value="1"/>
</dbReference>
<dbReference type="InterPro" id="IPR042120">
    <property type="entry name" value="MutL_C_dimsub"/>
</dbReference>
<dbReference type="GO" id="GO:0016887">
    <property type="term" value="F:ATP hydrolysis activity"/>
    <property type="evidence" value="ECO:0007669"/>
    <property type="project" value="InterPro"/>
</dbReference>
<organism evidence="7 8">
    <name type="scientific">Halorutilus salinus</name>
    <dbReference type="NCBI Taxonomy" id="2487751"/>
    <lineage>
        <taxon>Archaea</taxon>
        <taxon>Methanobacteriati</taxon>
        <taxon>Methanobacteriota</taxon>
        <taxon>Stenosarchaea group</taxon>
        <taxon>Halobacteria</taxon>
        <taxon>Halorutilales</taxon>
        <taxon>Halorutilaceae</taxon>
        <taxon>Halorutilus</taxon>
    </lineage>
</organism>
<dbReference type="Proteomes" id="UP001149411">
    <property type="component" value="Unassembled WGS sequence"/>
</dbReference>
<evidence type="ECO:0000256" key="4">
    <source>
        <dbReference type="HAMAP-Rule" id="MF_00149"/>
    </source>
</evidence>
<keyword evidence="3 4" id="KW-0234">DNA repair</keyword>
<dbReference type="GO" id="GO:0140664">
    <property type="term" value="F:ATP-dependent DNA damage sensor activity"/>
    <property type="evidence" value="ECO:0007669"/>
    <property type="project" value="InterPro"/>
</dbReference>
<keyword evidence="7" id="KW-0255">Endonuclease</keyword>
<dbReference type="InterPro" id="IPR038973">
    <property type="entry name" value="MutL/Mlh/Pms-like"/>
</dbReference>
<dbReference type="Gene3D" id="3.30.1370.100">
    <property type="entry name" value="MutL, C-terminal domain, regulatory subdomain"/>
    <property type="match status" value="1"/>
</dbReference>
<comment type="caution">
    <text evidence="7">The sequence shown here is derived from an EMBL/GenBank/DDBJ whole genome shotgun (WGS) entry which is preliminary data.</text>
</comment>
<evidence type="ECO:0000256" key="1">
    <source>
        <dbReference type="ARBA" id="ARBA00006082"/>
    </source>
</evidence>
<dbReference type="Pfam" id="PF08676">
    <property type="entry name" value="MutL_C"/>
    <property type="match status" value="1"/>
</dbReference>
<dbReference type="PROSITE" id="PS00058">
    <property type="entry name" value="DNA_MISMATCH_REPAIR_1"/>
    <property type="match status" value="1"/>
</dbReference>
<dbReference type="AlphaFoldDB" id="A0A9Q4GH06"/>
<evidence type="ECO:0000259" key="5">
    <source>
        <dbReference type="SMART" id="SM00853"/>
    </source>
</evidence>
<dbReference type="InterPro" id="IPR042121">
    <property type="entry name" value="MutL_C_regsub"/>
</dbReference>
<dbReference type="CDD" id="cd16926">
    <property type="entry name" value="HATPase_MutL-MLH-PMS-like"/>
    <property type="match status" value="1"/>
</dbReference>
<dbReference type="SUPFAM" id="SSF54211">
    <property type="entry name" value="Ribosomal protein S5 domain 2-like"/>
    <property type="match status" value="1"/>
</dbReference>
<dbReference type="SMART" id="SM00853">
    <property type="entry name" value="MutL_C"/>
    <property type="match status" value="1"/>
</dbReference>
<dbReference type="InterPro" id="IPR014721">
    <property type="entry name" value="Ribsml_uS5_D2-typ_fold_subgr"/>
</dbReference>
<accession>A0A9Q4GH06</accession>
<dbReference type="InterPro" id="IPR014790">
    <property type="entry name" value="MutL_C"/>
</dbReference>
<dbReference type="CDD" id="cd00782">
    <property type="entry name" value="MutL_Trans"/>
    <property type="match status" value="1"/>
</dbReference>
<feature type="domain" description="DNA mismatch repair protein S5" evidence="6">
    <location>
        <begin position="207"/>
        <end position="325"/>
    </location>
</feature>
<keyword evidence="2 4" id="KW-0227">DNA damage</keyword>
<dbReference type="InterPro" id="IPR037198">
    <property type="entry name" value="MutL_C_sf"/>
</dbReference>